<dbReference type="CDD" id="cd09917">
    <property type="entry name" value="F-box_SF"/>
    <property type="match status" value="1"/>
</dbReference>
<dbReference type="SUPFAM" id="SSF81383">
    <property type="entry name" value="F-box domain"/>
    <property type="match status" value="1"/>
</dbReference>
<protein>
    <recommendedName>
        <fullName evidence="2">F-box domain-containing protein</fullName>
    </recommendedName>
</protein>
<name>A0A8H7Q0Y1_9FUNG</name>
<proteinExistence type="predicted"/>
<evidence type="ECO:0000259" key="2">
    <source>
        <dbReference type="PROSITE" id="PS50181"/>
    </source>
</evidence>
<feature type="transmembrane region" description="Helical" evidence="1">
    <location>
        <begin position="12"/>
        <end position="34"/>
    </location>
</feature>
<dbReference type="OrthoDB" id="2242808at2759"/>
<comment type="caution">
    <text evidence="3">The sequence shown here is derived from an EMBL/GenBank/DDBJ whole genome shotgun (WGS) entry which is preliminary data.</text>
</comment>
<organism evidence="3 4">
    <name type="scientific">Umbelopsis vinacea</name>
    <dbReference type="NCBI Taxonomy" id="44442"/>
    <lineage>
        <taxon>Eukaryota</taxon>
        <taxon>Fungi</taxon>
        <taxon>Fungi incertae sedis</taxon>
        <taxon>Mucoromycota</taxon>
        <taxon>Mucoromycotina</taxon>
        <taxon>Umbelopsidomycetes</taxon>
        <taxon>Umbelopsidales</taxon>
        <taxon>Umbelopsidaceae</taxon>
        <taxon>Umbelopsis</taxon>
    </lineage>
</organism>
<evidence type="ECO:0000313" key="3">
    <source>
        <dbReference type="EMBL" id="KAG2183888.1"/>
    </source>
</evidence>
<dbReference type="AlphaFoldDB" id="A0A8H7Q0Y1"/>
<feature type="domain" description="F-box" evidence="2">
    <location>
        <begin position="8"/>
        <end position="35"/>
    </location>
</feature>
<keyword evidence="4" id="KW-1185">Reference proteome</keyword>
<accession>A0A8H7Q0Y1</accession>
<dbReference type="PROSITE" id="PS50181">
    <property type="entry name" value="FBOX"/>
    <property type="match status" value="1"/>
</dbReference>
<dbReference type="EMBL" id="JAEPRA010000006">
    <property type="protein sequence ID" value="KAG2183888.1"/>
    <property type="molecule type" value="Genomic_DNA"/>
</dbReference>
<evidence type="ECO:0000313" key="4">
    <source>
        <dbReference type="Proteomes" id="UP000612746"/>
    </source>
</evidence>
<dbReference type="InterPro" id="IPR036047">
    <property type="entry name" value="F-box-like_dom_sf"/>
</dbReference>
<gene>
    <name evidence="3" type="ORF">INT44_008899</name>
</gene>
<sequence>MLSSEVNSYPLVYLPFEIVLHILSFLPILDLYYLRNYLPKDYQRYIDAILLRHPNLSSRRLVLRVSAPHLMYTYHPGMCLPSIPNDYALSDECNELITGLPTARTINMRIQRFGPKGIELFPEEDQWFRHTDAVGVAVVLLEKENRVAKRSLHAADPRKGVFARQGYFEGGIDFETGSQGGTARVRSMTVGVQWFCN</sequence>
<evidence type="ECO:0000256" key="1">
    <source>
        <dbReference type="SAM" id="Phobius"/>
    </source>
</evidence>
<keyword evidence="1" id="KW-1133">Transmembrane helix</keyword>
<reference evidence="3" key="1">
    <citation type="submission" date="2020-12" db="EMBL/GenBank/DDBJ databases">
        <title>Metabolic potential, ecology and presence of endohyphal bacteria is reflected in genomic diversity of Mucoromycotina.</title>
        <authorList>
            <person name="Muszewska A."/>
            <person name="Okrasinska A."/>
            <person name="Steczkiewicz K."/>
            <person name="Drgas O."/>
            <person name="Orlowska M."/>
            <person name="Perlinska-Lenart U."/>
            <person name="Aleksandrzak-Piekarczyk T."/>
            <person name="Szatraj K."/>
            <person name="Zielenkiewicz U."/>
            <person name="Pilsyk S."/>
            <person name="Malc E."/>
            <person name="Mieczkowski P."/>
            <person name="Kruszewska J.S."/>
            <person name="Biernat P."/>
            <person name="Pawlowska J."/>
        </authorList>
    </citation>
    <scope>NUCLEOTIDE SEQUENCE</scope>
    <source>
        <strain evidence="3">WA0000051536</strain>
    </source>
</reference>
<dbReference type="Proteomes" id="UP000612746">
    <property type="component" value="Unassembled WGS sequence"/>
</dbReference>
<keyword evidence="1" id="KW-0472">Membrane</keyword>
<dbReference type="InterPro" id="IPR001810">
    <property type="entry name" value="F-box_dom"/>
</dbReference>
<keyword evidence="1" id="KW-0812">Transmembrane</keyword>